<accession>A0A6L9Y6C0</accession>
<name>A0A6L9Y6C0_9BURK</name>
<comment type="caution">
    <text evidence="1">The sequence shown here is derived from an EMBL/GenBank/DDBJ whole genome shotgun (WGS) entry which is preliminary data.</text>
</comment>
<keyword evidence="2" id="KW-1185">Reference proteome</keyword>
<gene>
    <name evidence="1" type="ORF">F9B74_06700</name>
</gene>
<dbReference type="InterPro" id="IPR025233">
    <property type="entry name" value="DUF4176"/>
</dbReference>
<evidence type="ECO:0000313" key="1">
    <source>
        <dbReference type="EMBL" id="NEN76012.1"/>
    </source>
</evidence>
<dbReference type="EMBL" id="JAAGYR010000011">
    <property type="protein sequence ID" value="NEN76012.1"/>
    <property type="molecule type" value="Genomic_DNA"/>
</dbReference>
<protein>
    <submittedName>
        <fullName evidence="1">DUF4176 domain-containing protein</fullName>
    </submittedName>
</protein>
<evidence type="ECO:0000313" key="2">
    <source>
        <dbReference type="Proteomes" id="UP000477651"/>
    </source>
</evidence>
<dbReference type="AlphaFoldDB" id="A0A6L9Y6C0"/>
<proteinExistence type="predicted"/>
<dbReference type="Pfam" id="PF13780">
    <property type="entry name" value="DUF4176"/>
    <property type="match status" value="1"/>
</dbReference>
<dbReference type="RefSeq" id="WP_163764535.1">
    <property type="nucleotide sequence ID" value="NZ_JAAGYR010000011.1"/>
</dbReference>
<organism evidence="1 2">
    <name type="scientific">Pelistega ratti</name>
    <dbReference type="NCBI Taxonomy" id="2652177"/>
    <lineage>
        <taxon>Bacteria</taxon>
        <taxon>Pseudomonadati</taxon>
        <taxon>Pseudomonadota</taxon>
        <taxon>Betaproteobacteria</taxon>
        <taxon>Burkholderiales</taxon>
        <taxon>Alcaligenaceae</taxon>
        <taxon>Pelistega</taxon>
    </lineage>
</organism>
<dbReference type="Proteomes" id="UP000477651">
    <property type="component" value="Unassembled WGS sequence"/>
</dbReference>
<reference evidence="1 2" key="1">
    <citation type="submission" date="2020-02" db="EMBL/GenBank/DDBJ databases">
        <title>Pelistega sp. NLN82 were isolated from wild rodents of the Hainan Island.</title>
        <authorList>
            <person name="Niu N."/>
            <person name="Zhou J."/>
        </authorList>
    </citation>
    <scope>NUCLEOTIDE SEQUENCE [LARGE SCALE GENOMIC DNA]</scope>
    <source>
        <strain evidence="1 2">NLN82</strain>
    </source>
</reference>
<sequence length="87" mass="10075">MKLFSIGTVVKVGIGEDLLMITTRYPLTVKDNVKGYYNYGACIYPIGMQANDNPYLFNHEDITEVIFEGYVNLMEKNLWSIIKRNYL</sequence>